<reference evidence="1" key="1">
    <citation type="journal article" date="2015" name="Nature">
        <title>Complex archaea that bridge the gap between prokaryotes and eukaryotes.</title>
        <authorList>
            <person name="Spang A."/>
            <person name="Saw J.H."/>
            <person name="Jorgensen S.L."/>
            <person name="Zaremba-Niedzwiedzka K."/>
            <person name="Martijn J."/>
            <person name="Lind A.E."/>
            <person name="van Eijk R."/>
            <person name="Schleper C."/>
            <person name="Guy L."/>
            <person name="Ettema T.J."/>
        </authorList>
    </citation>
    <scope>NUCLEOTIDE SEQUENCE</scope>
</reference>
<evidence type="ECO:0000313" key="1">
    <source>
        <dbReference type="EMBL" id="KKN14746.1"/>
    </source>
</evidence>
<proteinExistence type="predicted"/>
<comment type="caution">
    <text evidence="1">The sequence shown here is derived from an EMBL/GenBank/DDBJ whole genome shotgun (WGS) entry which is preliminary data.</text>
</comment>
<organism evidence="1">
    <name type="scientific">marine sediment metagenome</name>
    <dbReference type="NCBI Taxonomy" id="412755"/>
    <lineage>
        <taxon>unclassified sequences</taxon>
        <taxon>metagenomes</taxon>
        <taxon>ecological metagenomes</taxon>
    </lineage>
</organism>
<name>A0A0F9QNM5_9ZZZZ</name>
<accession>A0A0F9QNM5</accession>
<protein>
    <submittedName>
        <fullName evidence="1">Uncharacterized protein</fullName>
    </submittedName>
</protein>
<sequence>MNKQIATPDQEGPYWNRGYILGYRDGHKDGSRDGHASRNEEVKRLTDAINVFLLSAKTHSQGMPSWSLVWWVEQLEAALKGPE</sequence>
<dbReference type="EMBL" id="LAZR01003787">
    <property type="protein sequence ID" value="KKN14746.1"/>
    <property type="molecule type" value="Genomic_DNA"/>
</dbReference>
<gene>
    <name evidence="1" type="ORF">LCGC14_0992990</name>
</gene>
<dbReference type="AlphaFoldDB" id="A0A0F9QNM5"/>